<dbReference type="AlphaFoldDB" id="A0A915HN82"/>
<sequence length="201" mass="23169">MITGGDVNDESECDVNDESESSRNKSPSLILGNIIHLDKFNHKLEYLPGRQNVMANFLSRMEEPDEQKEKLPPKAKLQEFEKEAAEMKERSRRNVTSHNGCRTKQYLVWDPHVAYGQLQLQQDNWYFLVNDGTILKCELCDYVLSITQKQQKNVIVQHLKTAKHTGLVAKCTASKQSFLIDTLKKSELERLATKEFKLELT</sequence>
<reference evidence="3" key="1">
    <citation type="submission" date="2022-11" db="UniProtKB">
        <authorList>
            <consortium name="WormBaseParasite"/>
        </authorList>
    </citation>
    <scope>IDENTIFICATION</scope>
</reference>
<protein>
    <submittedName>
        <fullName evidence="3">Uncharacterized protein</fullName>
    </submittedName>
</protein>
<dbReference type="Proteomes" id="UP000887565">
    <property type="component" value="Unplaced"/>
</dbReference>
<evidence type="ECO:0000313" key="2">
    <source>
        <dbReference type="Proteomes" id="UP000887565"/>
    </source>
</evidence>
<feature type="compositionally biased region" description="Acidic residues" evidence="1">
    <location>
        <begin position="7"/>
        <end position="19"/>
    </location>
</feature>
<proteinExistence type="predicted"/>
<organism evidence="2 3">
    <name type="scientific">Romanomermis culicivorax</name>
    <name type="common">Nematode worm</name>
    <dbReference type="NCBI Taxonomy" id="13658"/>
    <lineage>
        <taxon>Eukaryota</taxon>
        <taxon>Metazoa</taxon>
        <taxon>Ecdysozoa</taxon>
        <taxon>Nematoda</taxon>
        <taxon>Enoplea</taxon>
        <taxon>Dorylaimia</taxon>
        <taxon>Mermithida</taxon>
        <taxon>Mermithoidea</taxon>
        <taxon>Mermithidae</taxon>
        <taxon>Romanomermis</taxon>
    </lineage>
</organism>
<dbReference type="WBParaSite" id="nRc.2.0.1.t02812-RA">
    <property type="protein sequence ID" value="nRc.2.0.1.t02812-RA"/>
    <property type="gene ID" value="nRc.2.0.1.g02812"/>
</dbReference>
<accession>A0A915HN82</accession>
<evidence type="ECO:0000313" key="3">
    <source>
        <dbReference type="WBParaSite" id="nRc.2.0.1.t02812-RA"/>
    </source>
</evidence>
<name>A0A915HN82_ROMCU</name>
<keyword evidence="2" id="KW-1185">Reference proteome</keyword>
<evidence type="ECO:0000256" key="1">
    <source>
        <dbReference type="SAM" id="MobiDB-lite"/>
    </source>
</evidence>
<feature type="region of interest" description="Disordered" evidence="1">
    <location>
        <begin position="1"/>
        <end position="26"/>
    </location>
</feature>